<accession>A0A5J4VA18</accession>
<protein>
    <submittedName>
        <fullName evidence="1">Uncharacterized protein</fullName>
    </submittedName>
</protein>
<proteinExistence type="predicted"/>
<reference evidence="1 2" key="1">
    <citation type="submission" date="2019-03" db="EMBL/GenBank/DDBJ databases">
        <title>Single cell metagenomics reveals metabolic interactions within the superorganism composed of flagellate Streblomastix strix and complex community of Bacteroidetes bacteria on its surface.</title>
        <authorList>
            <person name="Treitli S.C."/>
            <person name="Kolisko M."/>
            <person name="Husnik F."/>
            <person name="Keeling P."/>
            <person name="Hampl V."/>
        </authorList>
    </citation>
    <scope>NUCLEOTIDE SEQUENCE [LARGE SCALE GENOMIC DNA]</scope>
    <source>
        <strain evidence="1">ST1C</strain>
    </source>
</reference>
<comment type="caution">
    <text evidence="1">The sequence shown here is derived from an EMBL/GenBank/DDBJ whole genome shotgun (WGS) entry which is preliminary data.</text>
</comment>
<evidence type="ECO:0000313" key="1">
    <source>
        <dbReference type="EMBL" id="KAA6379312.1"/>
    </source>
</evidence>
<organism evidence="1 2">
    <name type="scientific">Streblomastix strix</name>
    <dbReference type="NCBI Taxonomy" id="222440"/>
    <lineage>
        <taxon>Eukaryota</taxon>
        <taxon>Metamonada</taxon>
        <taxon>Preaxostyla</taxon>
        <taxon>Oxymonadida</taxon>
        <taxon>Streblomastigidae</taxon>
        <taxon>Streblomastix</taxon>
    </lineage>
</organism>
<sequence>MKRKKKNIFDHPYLPNVHMLLLKLKEEQNGNETICFQTYRECDSSGEKLHSHRTYQCLETKGDLHCSFWTLNSEKLPHNHDFSIQKQLKFKKSDMKNAQDKKEFEKSICQYFADTNTALMNYDFLKKLIIQAVKVVLNHKDCIPESILTISD</sequence>
<dbReference type="AlphaFoldDB" id="A0A5J4VA18"/>
<dbReference type="Proteomes" id="UP000324800">
    <property type="component" value="Unassembled WGS sequence"/>
</dbReference>
<evidence type="ECO:0000313" key="2">
    <source>
        <dbReference type="Proteomes" id="UP000324800"/>
    </source>
</evidence>
<dbReference type="EMBL" id="SNRW01008574">
    <property type="protein sequence ID" value="KAA6379312.1"/>
    <property type="molecule type" value="Genomic_DNA"/>
</dbReference>
<name>A0A5J4VA18_9EUKA</name>
<gene>
    <name evidence="1" type="ORF">EZS28_025161</name>
</gene>